<comment type="subunit">
    <text evidence="8">Oligomerizes as a right-handed, spiral filament on DNA at oriC.</text>
</comment>
<keyword evidence="5 8" id="KW-0067">ATP-binding</keyword>
<evidence type="ECO:0000256" key="7">
    <source>
        <dbReference type="ARBA" id="ARBA00023125"/>
    </source>
</evidence>
<evidence type="ECO:0000256" key="3">
    <source>
        <dbReference type="ARBA" id="ARBA00022705"/>
    </source>
</evidence>
<dbReference type="RefSeq" id="WP_013560310.1">
    <property type="nucleotide sequence ID" value="NC_014960.1"/>
</dbReference>
<dbReference type="GO" id="GO:0006270">
    <property type="term" value="P:DNA replication initiation"/>
    <property type="evidence" value="ECO:0007669"/>
    <property type="project" value="UniProtKB-UniRule"/>
</dbReference>
<dbReference type="FunFam" id="3.40.50.300:FF:000150">
    <property type="entry name" value="Chromosomal replication initiator protein DnaA"/>
    <property type="match status" value="1"/>
</dbReference>
<dbReference type="Gene3D" id="1.10.1750.10">
    <property type="match status" value="1"/>
</dbReference>
<dbReference type="KEGG" id="atm:ANT_19080"/>
<feature type="binding site" evidence="8">
    <location>
        <position position="155"/>
    </location>
    <ligand>
        <name>ATP</name>
        <dbReference type="ChEBI" id="CHEBI:30616"/>
    </ligand>
</feature>
<dbReference type="GO" id="GO:0008289">
    <property type="term" value="F:lipid binding"/>
    <property type="evidence" value="ECO:0007669"/>
    <property type="project" value="UniProtKB-KW"/>
</dbReference>
<dbReference type="Gene3D" id="3.30.300.180">
    <property type="match status" value="1"/>
</dbReference>
<dbReference type="GO" id="GO:0003688">
    <property type="term" value="F:DNA replication origin binding"/>
    <property type="evidence" value="ECO:0007669"/>
    <property type="project" value="UniProtKB-UniRule"/>
</dbReference>
<comment type="domain">
    <text evidence="8">Domain I is involved in oligomerization and binding regulators, domain II is flexibile and of varying length in different bacteria, domain III forms the AAA+ region, while domain IV binds dsDNA.</text>
</comment>
<dbReference type="HAMAP" id="MF_00377">
    <property type="entry name" value="DnaA_bact"/>
    <property type="match status" value="1"/>
</dbReference>
<dbReference type="SMART" id="SM00382">
    <property type="entry name" value="AAA"/>
    <property type="match status" value="1"/>
</dbReference>
<sequence>MNPQQAWQATLGQLQMEMNKASFETWVKDAQLISVEGSDFIIGVPNAYARDWLESRLTATVQRILEGLMGATPAVKFIVWHRDEVDMPEEEVPEESHQQAFLRSGTSTINSRYTFDNFIVGASNRMAHAACMAVAESPAKAYNPLFLYGGVGLGKTHLLHAIGNAAQSRGLQVLYVSSEEFTNDLINAIRSHTTQAFRERYRNMDVLLIDDIQFIAGKESTQEEFFHTFNTLHGQDKQIVISSDRSPKALVTLEERLRSRFEWGLTVDIQPPDLETRIAILRSKAERNNKEVPYPILESIARLVQSNIRELEGALTRVLAFSDLSGMPLSPQLVHTALADMLPNRTHLDSSQVLEVVASEFGISLDELVGRSRSREVALPRQVAMYLMREEANASLPQIGEALGGRDHTTVMYACEKVADMIERDDRLRRKIFAIRERLYGRATVMA</sequence>
<dbReference type="InterPro" id="IPR001957">
    <property type="entry name" value="Chromosome_initiator_DnaA"/>
</dbReference>
<dbReference type="InterPro" id="IPR003593">
    <property type="entry name" value="AAA+_ATPase"/>
</dbReference>
<feature type="region of interest" description="Domain IV, binds dsDNA" evidence="8">
    <location>
        <begin position="323"/>
        <end position="447"/>
    </location>
</feature>
<dbReference type="InterPro" id="IPR010921">
    <property type="entry name" value="Trp_repressor/repl_initiator"/>
</dbReference>
<dbReference type="eggNOG" id="COG0593">
    <property type="taxonomic scope" value="Bacteria"/>
</dbReference>
<evidence type="ECO:0000313" key="14">
    <source>
        <dbReference type="EMBL" id="BAJ63934.1"/>
    </source>
</evidence>
<dbReference type="InterPro" id="IPR024633">
    <property type="entry name" value="DnaA_N_dom"/>
</dbReference>
<evidence type="ECO:0000256" key="2">
    <source>
        <dbReference type="ARBA" id="ARBA00022490"/>
    </source>
</evidence>
<dbReference type="InParanoid" id="E8N670"/>
<keyword evidence="15" id="KW-1185">Reference proteome</keyword>
<dbReference type="OrthoDB" id="9807019at2"/>
<dbReference type="EMBL" id="AP012029">
    <property type="protein sequence ID" value="BAJ63934.1"/>
    <property type="molecule type" value="Genomic_DNA"/>
</dbReference>
<dbReference type="PROSITE" id="PS01008">
    <property type="entry name" value="DNAA"/>
    <property type="match status" value="1"/>
</dbReference>
<gene>
    <name evidence="8 14" type="primary">dnaA</name>
    <name evidence="14" type="ordered locus">ANT_19080</name>
</gene>
<dbReference type="GO" id="GO:0006275">
    <property type="term" value="P:regulation of DNA replication"/>
    <property type="evidence" value="ECO:0007669"/>
    <property type="project" value="UniProtKB-UniRule"/>
</dbReference>
<feature type="domain" description="Chromosomal replication initiator DnaA C-terminal" evidence="13">
    <location>
        <begin position="349"/>
        <end position="418"/>
    </location>
</feature>
<keyword evidence="2 8" id="KW-0963">Cytoplasm</keyword>
<feature type="binding site" evidence="8">
    <location>
        <position position="156"/>
    </location>
    <ligand>
        <name>ATP</name>
        <dbReference type="ChEBI" id="CHEBI:30616"/>
    </ligand>
</feature>
<keyword evidence="7 8" id="KW-0238">DNA-binding</keyword>
<keyword evidence="3 8" id="KW-0235">DNA replication</keyword>
<dbReference type="Pfam" id="PF00308">
    <property type="entry name" value="Bac_DnaA"/>
    <property type="match status" value="1"/>
</dbReference>
<dbReference type="FunCoup" id="E8N670">
    <property type="interactions" value="320"/>
</dbReference>
<dbReference type="Proteomes" id="UP000008922">
    <property type="component" value="Chromosome"/>
</dbReference>
<dbReference type="InterPro" id="IPR018312">
    <property type="entry name" value="Chromosome_initiator_DnaA_CS"/>
</dbReference>
<dbReference type="Pfam" id="PF11638">
    <property type="entry name" value="DnaA_N"/>
    <property type="match status" value="1"/>
</dbReference>
<evidence type="ECO:0000256" key="10">
    <source>
        <dbReference type="RuleBase" id="RU000577"/>
    </source>
</evidence>
<comment type="function">
    <text evidence="8 10">Plays an essential role in the initiation and regulation of chromosomal replication. ATP-DnaA binds to the origin of replication (oriC) to initiate formation of the DNA replication initiation complex once per cell cycle. Binds the DnaA box (a 9 base pair repeat at the origin) and separates the double-stranded (ds)DNA. Forms a right-handed helical filament on oriC DNA; dsDNA binds to the exterior of the filament while single-stranded (ss)DNA is stabiized in the filament's interior. The ATP-DnaA-oriC complex binds and stabilizes one strand of the AT-rich DNA unwinding element (DUE), permitting loading of DNA polymerase. After initiation quickly degrades to an ADP-DnaA complex that is not apt for DNA replication. Binds acidic phospholipids.</text>
</comment>
<feature type="region of interest" description="Domain I, interacts with DnaA modulators" evidence="8">
    <location>
        <begin position="1"/>
        <end position="91"/>
    </location>
</feature>
<comment type="similarity">
    <text evidence="1 8 11">Belongs to the DnaA family.</text>
</comment>
<dbReference type="PRINTS" id="PR00051">
    <property type="entry name" value="DNAA"/>
</dbReference>
<dbReference type="Pfam" id="PF08299">
    <property type="entry name" value="Bac_DnaA_C"/>
    <property type="match status" value="1"/>
</dbReference>
<evidence type="ECO:0000256" key="11">
    <source>
        <dbReference type="RuleBase" id="RU004227"/>
    </source>
</evidence>
<dbReference type="InterPro" id="IPR020591">
    <property type="entry name" value="Chromosome_initiator_DnaA-like"/>
</dbReference>
<proteinExistence type="inferred from homology"/>
<evidence type="ECO:0000259" key="12">
    <source>
        <dbReference type="SMART" id="SM00382"/>
    </source>
</evidence>
<evidence type="ECO:0000256" key="9">
    <source>
        <dbReference type="NCBIfam" id="TIGR00362"/>
    </source>
</evidence>
<reference evidence="14 15" key="1">
    <citation type="submission" date="2010-12" db="EMBL/GenBank/DDBJ databases">
        <title>Whole genome sequence of Anaerolinea thermophila UNI-1.</title>
        <authorList>
            <person name="Narita-Yamada S."/>
            <person name="Kishi E."/>
            <person name="Watanabe Y."/>
            <person name="Takasaki K."/>
            <person name="Ankai A."/>
            <person name="Oguchi A."/>
            <person name="Fukui S."/>
            <person name="Takahashi M."/>
            <person name="Yashiro I."/>
            <person name="Hosoyama A."/>
            <person name="Sekiguchi Y."/>
            <person name="Hanada S."/>
            <person name="Fujita N."/>
        </authorList>
    </citation>
    <scope>NUCLEOTIDE SEQUENCE [LARGE SCALE GENOMIC DNA]</scope>
    <source>
        <strain evidence="15">DSM 14523 / JCM 11388 / NBRC 100420 / UNI-1</strain>
    </source>
</reference>
<evidence type="ECO:0000259" key="13">
    <source>
        <dbReference type="SMART" id="SM00760"/>
    </source>
</evidence>
<protein>
    <recommendedName>
        <fullName evidence="8 9">Chromosomal replication initiator protein DnaA</fullName>
    </recommendedName>
</protein>
<dbReference type="AlphaFoldDB" id="E8N670"/>
<dbReference type="STRING" id="926569.ANT_19080"/>
<dbReference type="PANTHER" id="PTHR30050:SF2">
    <property type="entry name" value="CHROMOSOMAL REPLICATION INITIATOR PROTEIN DNAA"/>
    <property type="match status" value="1"/>
</dbReference>
<dbReference type="InterPro" id="IPR027417">
    <property type="entry name" value="P-loop_NTPase"/>
</dbReference>
<dbReference type="InterPro" id="IPR038454">
    <property type="entry name" value="DnaA_N_sf"/>
</dbReference>
<keyword evidence="6 8" id="KW-0446">Lipid-binding</keyword>
<dbReference type="GO" id="GO:0005886">
    <property type="term" value="C:plasma membrane"/>
    <property type="evidence" value="ECO:0007669"/>
    <property type="project" value="TreeGrafter"/>
</dbReference>
<dbReference type="InterPro" id="IPR013159">
    <property type="entry name" value="DnaA_C"/>
</dbReference>
<evidence type="ECO:0000256" key="4">
    <source>
        <dbReference type="ARBA" id="ARBA00022741"/>
    </source>
</evidence>
<evidence type="ECO:0000256" key="6">
    <source>
        <dbReference type="ARBA" id="ARBA00023121"/>
    </source>
</evidence>
<dbReference type="HOGENOM" id="CLU_026910_3_1_0"/>
<dbReference type="SUPFAM" id="SSF52540">
    <property type="entry name" value="P-loop containing nucleoside triphosphate hydrolases"/>
    <property type="match status" value="1"/>
</dbReference>
<evidence type="ECO:0000313" key="15">
    <source>
        <dbReference type="Proteomes" id="UP000008922"/>
    </source>
</evidence>
<dbReference type="PANTHER" id="PTHR30050">
    <property type="entry name" value="CHROMOSOMAL REPLICATION INITIATOR PROTEIN DNAA"/>
    <property type="match status" value="1"/>
</dbReference>
<dbReference type="CDD" id="cd00009">
    <property type="entry name" value="AAA"/>
    <property type="match status" value="1"/>
</dbReference>
<accession>E8N670</accession>
<dbReference type="GO" id="GO:0005737">
    <property type="term" value="C:cytoplasm"/>
    <property type="evidence" value="ECO:0007669"/>
    <property type="project" value="UniProtKB-SubCell"/>
</dbReference>
<dbReference type="GO" id="GO:0005524">
    <property type="term" value="F:ATP binding"/>
    <property type="evidence" value="ECO:0007669"/>
    <property type="project" value="UniProtKB-UniRule"/>
</dbReference>
<dbReference type="InterPro" id="IPR013317">
    <property type="entry name" value="DnaA_dom"/>
</dbReference>
<dbReference type="NCBIfam" id="TIGR00362">
    <property type="entry name" value="DnaA"/>
    <property type="match status" value="1"/>
</dbReference>
<comment type="subcellular location">
    <subcellularLocation>
        <location evidence="8">Cytoplasm</location>
    </subcellularLocation>
</comment>
<dbReference type="Gene3D" id="1.10.8.60">
    <property type="match status" value="1"/>
</dbReference>
<evidence type="ECO:0000256" key="1">
    <source>
        <dbReference type="ARBA" id="ARBA00006583"/>
    </source>
</evidence>
<dbReference type="SUPFAM" id="SSF48295">
    <property type="entry name" value="TrpR-like"/>
    <property type="match status" value="1"/>
</dbReference>
<feature type="binding site" evidence="8">
    <location>
        <position position="154"/>
    </location>
    <ligand>
        <name>ATP</name>
        <dbReference type="ChEBI" id="CHEBI:30616"/>
    </ligand>
</feature>
<name>E8N670_ANATU</name>
<comment type="caution">
    <text evidence="8">Lacks conserved residue(s) required for the propagation of feature annotation.</text>
</comment>
<keyword evidence="4 8" id="KW-0547">Nucleotide-binding</keyword>
<dbReference type="Gene3D" id="3.40.50.300">
    <property type="entry name" value="P-loop containing nucleotide triphosphate hydrolases"/>
    <property type="match status" value="1"/>
</dbReference>
<evidence type="ECO:0000256" key="5">
    <source>
        <dbReference type="ARBA" id="ARBA00022840"/>
    </source>
</evidence>
<feature type="binding site" evidence="8">
    <location>
        <position position="152"/>
    </location>
    <ligand>
        <name>ATP</name>
        <dbReference type="ChEBI" id="CHEBI:30616"/>
    </ligand>
</feature>
<dbReference type="CDD" id="cd06571">
    <property type="entry name" value="Bac_DnaA_C"/>
    <property type="match status" value="1"/>
</dbReference>
<dbReference type="SMART" id="SM00760">
    <property type="entry name" value="Bac_DnaA_C"/>
    <property type="match status" value="1"/>
</dbReference>
<organism evidence="14 15">
    <name type="scientific">Anaerolinea thermophila (strain DSM 14523 / JCM 11388 / NBRC 100420 / UNI-1)</name>
    <dbReference type="NCBI Taxonomy" id="926569"/>
    <lineage>
        <taxon>Bacteria</taxon>
        <taxon>Bacillati</taxon>
        <taxon>Chloroflexota</taxon>
        <taxon>Anaerolineae</taxon>
        <taxon>Anaerolineales</taxon>
        <taxon>Anaerolineaceae</taxon>
        <taxon>Anaerolinea</taxon>
    </lineage>
</organism>
<feature type="domain" description="AAA+ ATPase" evidence="12">
    <location>
        <begin position="141"/>
        <end position="438"/>
    </location>
</feature>
<evidence type="ECO:0000256" key="8">
    <source>
        <dbReference type="HAMAP-Rule" id="MF_00377"/>
    </source>
</evidence>